<dbReference type="Proteomes" id="UP000063234">
    <property type="component" value="Chromosome"/>
</dbReference>
<dbReference type="AlphaFoldDB" id="A0A0S3QUB7"/>
<keyword evidence="3" id="KW-1185">Reference proteome</keyword>
<dbReference type="KEGG" id="ttk:TST_1137"/>
<dbReference type="EMBL" id="AP013035">
    <property type="protein sequence ID" value="BAT71929.1"/>
    <property type="molecule type" value="Genomic_DNA"/>
</dbReference>
<name>A0A0S3QUB7_THET7</name>
<feature type="domain" description="DUF1285" evidence="1">
    <location>
        <begin position="27"/>
        <end position="79"/>
    </location>
</feature>
<sequence>MAEGYIWQLYNVVNTCLNIPAMKDYRDPKIRVTADGRWFSEYGEVTHQGVKRYFQQILDKQDEDYFLSNGKQKVKIDVNGYVFWVEAIRERPWKGKLWIWLVINDDTEEPLDPETLRILPDNSFECKIKGGKFPAKFTLSSYWQLVEHIEEKEGKFYLKIGDHPYPLEGSHD</sequence>
<evidence type="ECO:0000313" key="2">
    <source>
        <dbReference type="EMBL" id="BAT71929.1"/>
    </source>
</evidence>
<dbReference type="STRING" id="1298851.TST_1137"/>
<reference evidence="3" key="1">
    <citation type="journal article" date="2018" name="Science">
        <title>A primordial and reversible TCA cycle in a facultatively chemolithoautotrophic thermophile.</title>
        <authorList>
            <person name="Nunoura T."/>
            <person name="Chikaraishi Y."/>
            <person name="Izaki R."/>
            <person name="Suwa T."/>
            <person name="Sato T."/>
            <person name="Harada T."/>
            <person name="Mori K."/>
            <person name="Kato Y."/>
            <person name="Miyazaki M."/>
            <person name="Shimamura S."/>
            <person name="Yanagawa K."/>
            <person name="Shuto A."/>
            <person name="Ohkouchi N."/>
            <person name="Fujita N."/>
            <person name="Takaki Y."/>
            <person name="Atomi H."/>
            <person name="Takai K."/>
        </authorList>
    </citation>
    <scope>NUCLEOTIDE SEQUENCE [LARGE SCALE GENOMIC DNA]</scope>
    <source>
        <strain evidence="3">DSM 17441 / JCM 13301 / NBRC 103674 / ABI70S6</strain>
    </source>
</reference>
<accession>A0A0S3QUB7</accession>
<gene>
    <name evidence="2" type="ORF">TST_1137</name>
</gene>
<dbReference type="Pfam" id="PF06938">
    <property type="entry name" value="DUF1285_N"/>
    <property type="match status" value="1"/>
</dbReference>
<proteinExistence type="predicted"/>
<protein>
    <recommendedName>
        <fullName evidence="1">DUF1285 domain-containing protein</fullName>
    </recommendedName>
</protein>
<dbReference type="InterPro" id="IPR048341">
    <property type="entry name" value="DUF1285_N"/>
</dbReference>
<evidence type="ECO:0000259" key="1">
    <source>
        <dbReference type="Pfam" id="PF06938"/>
    </source>
</evidence>
<organism evidence="2 3">
    <name type="scientific">Thermosulfidibacter takaii (strain DSM 17441 / JCM 13301 / NBRC 103674 / ABI70S6)</name>
    <dbReference type="NCBI Taxonomy" id="1298851"/>
    <lineage>
        <taxon>Bacteria</taxon>
        <taxon>Pseudomonadati</taxon>
        <taxon>Thermosulfidibacterota</taxon>
        <taxon>Thermosulfidibacteria</taxon>
        <taxon>Thermosulfidibacterales</taxon>
        <taxon>Thermosulfidibacteraceae</taxon>
    </lineage>
</organism>
<evidence type="ECO:0000313" key="3">
    <source>
        <dbReference type="Proteomes" id="UP000063234"/>
    </source>
</evidence>
<dbReference type="Gene3D" id="3.10.540.10">
    <property type="entry name" value="duf1285 like domain"/>
    <property type="match status" value="1"/>
</dbReference>